<dbReference type="EMBL" id="GECU01022362">
    <property type="protein sequence ID" value="JAS85344.1"/>
    <property type="molecule type" value="Transcribed_RNA"/>
</dbReference>
<accession>A0A1B6IEJ3</accession>
<dbReference type="AlphaFoldDB" id="A0A1B6IEJ3"/>
<organism evidence="2">
    <name type="scientific">Homalodisca liturata</name>
    <dbReference type="NCBI Taxonomy" id="320908"/>
    <lineage>
        <taxon>Eukaryota</taxon>
        <taxon>Metazoa</taxon>
        <taxon>Ecdysozoa</taxon>
        <taxon>Arthropoda</taxon>
        <taxon>Hexapoda</taxon>
        <taxon>Insecta</taxon>
        <taxon>Pterygota</taxon>
        <taxon>Neoptera</taxon>
        <taxon>Paraneoptera</taxon>
        <taxon>Hemiptera</taxon>
        <taxon>Auchenorrhyncha</taxon>
        <taxon>Membracoidea</taxon>
        <taxon>Cicadellidae</taxon>
        <taxon>Cicadellinae</taxon>
        <taxon>Proconiini</taxon>
        <taxon>Homalodisca</taxon>
    </lineage>
</organism>
<protein>
    <submittedName>
        <fullName evidence="2">Uncharacterized protein</fullName>
    </submittedName>
</protein>
<sequence length="232" mass="26255">MADTEVVGYCPDLYENWFENIPQDTITHVYSEEEKEILDLILQVGRELDSCTTDSSRRATFWSLQSKQESIQEQGSGSSAVISAEFEAFLRKIVKVLEETKQKLSKDDTEEVKPSKQPREEDNEELVKLLSEITSCHTEKERISSDVKMIPTCSSKAVKKSLTQIFSNLSSFTGNSSTEMYHSISQQMNAALAKQELPTDASQFMGSQVRYRIDYTDYDSTLSSIVDDAINK</sequence>
<gene>
    <name evidence="2" type="ORF">g.22750</name>
</gene>
<feature type="compositionally biased region" description="Basic and acidic residues" evidence="1">
    <location>
        <begin position="104"/>
        <end position="120"/>
    </location>
</feature>
<reference evidence="2" key="1">
    <citation type="submission" date="2015-11" db="EMBL/GenBank/DDBJ databases">
        <title>De novo transcriptome assembly of four potential Pierce s Disease insect vectors from Arizona vineyards.</title>
        <authorList>
            <person name="Tassone E.E."/>
        </authorList>
    </citation>
    <scope>NUCLEOTIDE SEQUENCE</scope>
</reference>
<evidence type="ECO:0000313" key="2">
    <source>
        <dbReference type="EMBL" id="JAS85344.1"/>
    </source>
</evidence>
<proteinExistence type="predicted"/>
<evidence type="ECO:0000256" key="1">
    <source>
        <dbReference type="SAM" id="MobiDB-lite"/>
    </source>
</evidence>
<name>A0A1B6IEJ3_9HEMI</name>
<feature type="region of interest" description="Disordered" evidence="1">
    <location>
        <begin position="104"/>
        <end position="124"/>
    </location>
</feature>